<evidence type="ECO:0000313" key="1">
    <source>
        <dbReference type="EMBL" id="GFS07122.1"/>
    </source>
</evidence>
<dbReference type="EMBL" id="BMAT01013178">
    <property type="protein sequence ID" value="GFS07122.1"/>
    <property type="molecule type" value="Genomic_DNA"/>
</dbReference>
<proteinExistence type="predicted"/>
<reference evidence="1 2" key="1">
    <citation type="journal article" date="2021" name="Elife">
        <title>Chloroplast acquisition without the gene transfer in kleptoplastic sea slugs, Plakobranchus ocellatus.</title>
        <authorList>
            <person name="Maeda T."/>
            <person name="Takahashi S."/>
            <person name="Yoshida T."/>
            <person name="Shimamura S."/>
            <person name="Takaki Y."/>
            <person name="Nagai Y."/>
            <person name="Toyoda A."/>
            <person name="Suzuki Y."/>
            <person name="Arimoto A."/>
            <person name="Ishii H."/>
            <person name="Satoh N."/>
            <person name="Nishiyama T."/>
            <person name="Hasebe M."/>
            <person name="Maruyama T."/>
            <person name="Minagawa J."/>
            <person name="Obokata J."/>
            <person name="Shigenobu S."/>
        </authorList>
    </citation>
    <scope>NUCLEOTIDE SEQUENCE [LARGE SCALE GENOMIC DNA]</scope>
</reference>
<protein>
    <submittedName>
        <fullName evidence="1">Adhesive plaque matrix protein</fullName>
    </submittedName>
</protein>
<name>A0AAV4IF77_9GAST</name>
<dbReference type="AlphaFoldDB" id="A0AAV4IF77"/>
<dbReference type="Proteomes" id="UP000762676">
    <property type="component" value="Unassembled WGS sequence"/>
</dbReference>
<sequence>MSTCLQVSAASERLTVVDATHELVSGRRELLTQLFRVLARTSHCSSLTQLFQEPAKDILLSKTHTAVSRTSKDISCSSLTQLFRVLARTCHCPRLTQLFQEPARTSYCPRLTQLFQELAKTSHCPSLTKLFQEPARTSYCPRLTQLFQLELARTSPSPSLTQLFRVLAWTSRCPRLIQLFREPARTSHCPSLTKLFQEPARTSHCPRLTKLFQKLARTSHCQRLTKLLRVLARTSHCPLLLVPKSEDQKGPKSASVKERRKSSVMKQQVYYLPTCFLQAPSAFVSFMNEAGLSHEKSHAMSSTVTRPIQEKVTFVTPVRTSHILSSTGTKRWR</sequence>
<organism evidence="1 2">
    <name type="scientific">Elysia marginata</name>
    <dbReference type="NCBI Taxonomy" id="1093978"/>
    <lineage>
        <taxon>Eukaryota</taxon>
        <taxon>Metazoa</taxon>
        <taxon>Spiralia</taxon>
        <taxon>Lophotrochozoa</taxon>
        <taxon>Mollusca</taxon>
        <taxon>Gastropoda</taxon>
        <taxon>Heterobranchia</taxon>
        <taxon>Euthyneura</taxon>
        <taxon>Panpulmonata</taxon>
        <taxon>Sacoglossa</taxon>
        <taxon>Placobranchoidea</taxon>
        <taxon>Plakobranchidae</taxon>
        <taxon>Elysia</taxon>
    </lineage>
</organism>
<evidence type="ECO:0000313" key="2">
    <source>
        <dbReference type="Proteomes" id="UP000762676"/>
    </source>
</evidence>
<accession>A0AAV4IF77</accession>
<keyword evidence="2" id="KW-1185">Reference proteome</keyword>
<comment type="caution">
    <text evidence="1">The sequence shown here is derived from an EMBL/GenBank/DDBJ whole genome shotgun (WGS) entry which is preliminary data.</text>
</comment>
<gene>
    <name evidence="1" type="ORF">ElyMa_006562500</name>
</gene>